<evidence type="ECO:0000256" key="9">
    <source>
        <dbReference type="ARBA" id="ARBA00023034"/>
    </source>
</evidence>
<dbReference type="InterPro" id="IPR002495">
    <property type="entry name" value="Glyco_trans_8"/>
</dbReference>
<dbReference type="GO" id="GO:0000139">
    <property type="term" value="C:Golgi membrane"/>
    <property type="evidence" value="ECO:0007669"/>
    <property type="project" value="UniProtKB-SubCell"/>
</dbReference>
<dbReference type="Pfam" id="PF25557">
    <property type="entry name" value="GAUT_1"/>
    <property type="match status" value="1"/>
</dbReference>
<dbReference type="PANTHER" id="PTHR32116">
    <property type="entry name" value="GALACTURONOSYLTRANSFERASE 4-RELATED"/>
    <property type="match status" value="1"/>
</dbReference>
<dbReference type="InterPro" id="IPR029993">
    <property type="entry name" value="GAUT"/>
</dbReference>
<evidence type="ECO:0000256" key="14">
    <source>
        <dbReference type="SAM" id="MobiDB-lite"/>
    </source>
</evidence>
<keyword evidence="5" id="KW-0808">Transferase</keyword>
<comment type="subcellular location">
    <subcellularLocation>
        <location evidence="1 13">Golgi apparatus membrane</location>
        <topology evidence="1 13">Single-pass type II membrane protein</topology>
    </subcellularLocation>
</comment>
<dbReference type="Pfam" id="PF01501">
    <property type="entry name" value="Glyco_transf_8"/>
    <property type="match status" value="1"/>
</dbReference>
<keyword evidence="10 13" id="KW-0472">Membrane</keyword>
<keyword evidence="11" id="KW-0325">Glycoprotein</keyword>
<feature type="transmembrane region" description="Helical" evidence="13">
    <location>
        <begin position="12"/>
        <end position="31"/>
    </location>
</feature>
<dbReference type="GO" id="GO:0047262">
    <property type="term" value="F:polygalacturonate 4-alpha-galacturonosyltransferase activity"/>
    <property type="evidence" value="ECO:0007669"/>
    <property type="project" value="InterPro"/>
</dbReference>
<comment type="similarity">
    <text evidence="3 13">Belongs to the glycosyltransferase 8 family.</text>
</comment>
<gene>
    <name evidence="15" type="ORF">RHGRI_035815</name>
</gene>
<dbReference type="CDD" id="cd06429">
    <property type="entry name" value="GT8_like_1"/>
    <property type="match status" value="1"/>
</dbReference>
<dbReference type="FunFam" id="3.90.550.10:FF:000056">
    <property type="entry name" value="Hexosyltransferase"/>
    <property type="match status" value="1"/>
</dbReference>
<dbReference type="AlphaFoldDB" id="A0AAV6HKJ8"/>
<organism evidence="15 16">
    <name type="scientific">Rhododendron griersonianum</name>
    <dbReference type="NCBI Taxonomy" id="479676"/>
    <lineage>
        <taxon>Eukaryota</taxon>
        <taxon>Viridiplantae</taxon>
        <taxon>Streptophyta</taxon>
        <taxon>Embryophyta</taxon>
        <taxon>Tracheophyta</taxon>
        <taxon>Spermatophyta</taxon>
        <taxon>Magnoliopsida</taxon>
        <taxon>eudicotyledons</taxon>
        <taxon>Gunneridae</taxon>
        <taxon>Pentapetalae</taxon>
        <taxon>asterids</taxon>
        <taxon>Ericales</taxon>
        <taxon>Ericaceae</taxon>
        <taxon>Ericoideae</taxon>
        <taxon>Rhodoreae</taxon>
        <taxon>Rhododendron</taxon>
    </lineage>
</organism>
<reference evidence="15 16" key="1">
    <citation type="submission" date="2020-08" db="EMBL/GenBank/DDBJ databases">
        <title>Plant Genome Project.</title>
        <authorList>
            <person name="Zhang R.-G."/>
        </authorList>
    </citation>
    <scope>NUCLEOTIDE SEQUENCE [LARGE SCALE GENOMIC DNA]</scope>
    <source>
        <strain evidence="15">WSP0</strain>
        <tissue evidence="15">Leaf</tissue>
    </source>
</reference>
<evidence type="ECO:0000256" key="10">
    <source>
        <dbReference type="ARBA" id="ARBA00023136"/>
    </source>
</evidence>
<feature type="region of interest" description="Disordered" evidence="14">
    <location>
        <begin position="87"/>
        <end position="120"/>
    </location>
</feature>
<sequence>MKQNRRCTRISILSLLSVSVLLPIFLLSSTLRNFKSEASEEYIEDLSTIKYRTDALTLSSIEEKEGESVEGPPLVVYKDGVLGSEVADISSNGSSRSDGSENARISTDIPKRNGTNQDAKQDYQQVQLEKPSLQEQSEQATVRGNRNIQATVQGNRNIQALTRRVSDEKVKGIKDQLIRANAYLELAPPGSKSQLVRELRLRIRMLERAVGESSKDSDLSPGALHRMRAMEATLTKASRVYTDCPAMVTKLRAMAYNLEEQARAQKSQVQFLLQVAGRTTPKGLHCLSMRLTAEYFALEPEEWQFPNQQKLHDPDLYHFAVFSDNVLACAVVVNSTISTSRVPEKLVFHIVTDSLNLPAMSMWFLLNPPGKSAMQIQSIDSFEWLSTKYNATLQKENSPDLRYTSALNHLRFYLPDVFPMLNKIVLLDHDVVVQRDLTGLWNISMEGKVNGAVETCQEGEASFRRMDMFVNFSDPRIEKRFDREACTWAFGMNVFDLREWWRHNLTGVYHNYLQLGDERPLWKAGSLPLGWVTFYNHTMALDRTWHVLGLGHDSGVRWVDIEQAAVIHFDGIMKPWLDTGPDKYKEYWRRHVNYGHPYLQQCNIQR</sequence>
<dbReference type="InterPro" id="IPR029044">
    <property type="entry name" value="Nucleotide-diphossugar_trans"/>
</dbReference>
<evidence type="ECO:0000256" key="8">
    <source>
        <dbReference type="ARBA" id="ARBA00022989"/>
    </source>
</evidence>
<name>A0AAV6HKJ8_9ERIC</name>
<dbReference type="GO" id="GO:0071555">
    <property type="term" value="P:cell wall organization"/>
    <property type="evidence" value="ECO:0007669"/>
    <property type="project" value="UniProtKB-KW"/>
</dbReference>
<keyword evidence="16" id="KW-1185">Reference proteome</keyword>
<keyword evidence="12 13" id="KW-0961">Cell wall biogenesis/degradation</keyword>
<evidence type="ECO:0000256" key="4">
    <source>
        <dbReference type="ARBA" id="ARBA00022676"/>
    </source>
</evidence>
<evidence type="ECO:0000313" key="16">
    <source>
        <dbReference type="Proteomes" id="UP000823749"/>
    </source>
</evidence>
<evidence type="ECO:0000256" key="6">
    <source>
        <dbReference type="ARBA" id="ARBA00022692"/>
    </source>
</evidence>
<keyword evidence="6 13" id="KW-0812">Transmembrane</keyword>
<dbReference type="PANTHER" id="PTHR32116:SF0">
    <property type="entry name" value="GALACTURONOSYLTRANSFERASE 6-RELATED"/>
    <property type="match status" value="1"/>
</dbReference>
<dbReference type="EC" id="2.4.1.-" evidence="13"/>
<protein>
    <recommendedName>
        <fullName evidence="13">Hexosyltransferase</fullName>
        <ecNumber evidence="13">2.4.1.-</ecNumber>
    </recommendedName>
</protein>
<proteinExistence type="inferred from homology"/>
<evidence type="ECO:0000256" key="12">
    <source>
        <dbReference type="ARBA" id="ARBA00023316"/>
    </source>
</evidence>
<keyword evidence="8 13" id="KW-1133">Transmembrane helix</keyword>
<dbReference type="Proteomes" id="UP000823749">
    <property type="component" value="Chromosome 13"/>
</dbReference>
<evidence type="ECO:0000256" key="5">
    <source>
        <dbReference type="ARBA" id="ARBA00022679"/>
    </source>
</evidence>
<evidence type="ECO:0000256" key="13">
    <source>
        <dbReference type="RuleBase" id="RU362027"/>
    </source>
</evidence>
<dbReference type="SUPFAM" id="SSF53448">
    <property type="entry name" value="Nucleotide-diphospho-sugar transferases"/>
    <property type="match status" value="1"/>
</dbReference>
<keyword evidence="7" id="KW-0735">Signal-anchor</keyword>
<evidence type="ECO:0000256" key="1">
    <source>
        <dbReference type="ARBA" id="ARBA00004323"/>
    </source>
</evidence>
<comment type="pathway">
    <text evidence="2 13">Glycan metabolism; pectin biosynthesis.</text>
</comment>
<dbReference type="Gene3D" id="3.90.550.10">
    <property type="entry name" value="Spore Coat Polysaccharide Biosynthesis Protein SpsA, Chain A"/>
    <property type="match status" value="1"/>
</dbReference>
<accession>A0AAV6HKJ8</accession>
<evidence type="ECO:0000256" key="7">
    <source>
        <dbReference type="ARBA" id="ARBA00022968"/>
    </source>
</evidence>
<evidence type="ECO:0000256" key="3">
    <source>
        <dbReference type="ARBA" id="ARBA00006351"/>
    </source>
</evidence>
<evidence type="ECO:0000256" key="2">
    <source>
        <dbReference type="ARBA" id="ARBA00004877"/>
    </source>
</evidence>
<evidence type="ECO:0000256" key="11">
    <source>
        <dbReference type="ARBA" id="ARBA00023180"/>
    </source>
</evidence>
<keyword evidence="9 13" id="KW-0333">Golgi apparatus</keyword>
<evidence type="ECO:0000313" key="15">
    <source>
        <dbReference type="EMBL" id="KAG5514534.1"/>
    </source>
</evidence>
<dbReference type="EMBL" id="JACTNZ010000013">
    <property type="protein sequence ID" value="KAG5514534.1"/>
    <property type="molecule type" value="Genomic_DNA"/>
</dbReference>
<comment type="caution">
    <text evidence="15">The sequence shown here is derived from an EMBL/GenBank/DDBJ whole genome shotgun (WGS) entry which is preliminary data.</text>
</comment>
<keyword evidence="4 13" id="KW-0328">Glycosyltransferase</keyword>